<dbReference type="RefSeq" id="WP_165048788.1">
    <property type="nucleotide sequence ID" value="NZ_JAALFE010000006.1"/>
</dbReference>
<accession>A0A6M1U3U7</accession>
<protein>
    <recommendedName>
        <fullName evidence="3">Immunity protein 26 of polymorphic toxin system</fullName>
    </recommendedName>
</protein>
<proteinExistence type="predicted"/>
<dbReference type="EMBL" id="JAALFE010000006">
    <property type="protein sequence ID" value="NGQ90865.1"/>
    <property type="molecule type" value="Genomic_DNA"/>
</dbReference>
<dbReference type="Pfam" id="PF15428">
    <property type="entry name" value="Imm26"/>
    <property type="match status" value="1"/>
</dbReference>
<dbReference type="Proteomes" id="UP000474758">
    <property type="component" value="Unassembled WGS sequence"/>
</dbReference>
<evidence type="ECO:0000313" key="1">
    <source>
        <dbReference type="EMBL" id="NGQ90865.1"/>
    </source>
</evidence>
<organism evidence="1 2">
    <name type="scientific">Paragemmobacter kunshanensis</name>
    <dbReference type="NCBI Taxonomy" id="2583234"/>
    <lineage>
        <taxon>Bacteria</taxon>
        <taxon>Pseudomonadati</taxon>
        <taxon>Pseudomonadota</taxon>
        <taxon>Alphaproteobacteria</taxon>
        <taxon>Rhodobacterales</taxon>
        <taxon>Paracoccaceae</taxon>
        <taxon>Paragemmobacter</taxon>
    </lineage>
</organism>
<evidence type="ECO:0000313" key="2">
    <source>
        <dbReference type="Proteomes" id="UP000474758"/>
    </source>
</evidence>
<comment type="caution">
    <text evidence="1">The sequence shown here is derived from an EMBL/GenBank/DDBJ whole genome shotgun (WGS) entry which is preliminary data.</text>
</comment>
<evidence type="ECO:0008006" key="3">
    <source>
        <dbReference type="Google" id="ProtNLM"/>
    </source>
</evidence>
<keyword evidence="2" id="KW-1185">Reference proteome</keyword>
<sequence>MPKRLKIGDVFAVPLPNGTAGYVQYVADDASMLDSYVIRVFRGVYDLAGPLDIAEVVSLEVAFYAHVFLKVCVMHGFWKNVGNAPVPDRIEVLFRGCWDDGNPDVKVSRRWYVWRINEPFQEIGTLSPTYEKAEIGSVLPPQSIVERMVTGRYTLGQPL</sequence>
<name>A0A6M1U3U7_9RHOB</name>
<dbReference type="AlphaFoldDB" id="A0A6M1U3U7"/>
<reference evidence="1 2" key="1">
    <citation type="submission" date="2020-02" db="EMBL/GenBank/DDBJ databases">
        <title>Rhodobacter translucens sp. nov., a novel bacterium isolated from activated sludge.</title>
        <authorList>
            <person name="Liu J."/>
        </authorList>
    </citation>
    <scope>NUCLEOTIDE SEQUENCE [LARGE SCALE GENOMIC DNA]</scope>
    <source>
        <strain evidence="1 2">HX-7-19</strain>
    </source>
</reference>
<dbReference type="InterPro" id="IPR029278">
    <property type="entry name" value="Imm26"/>
</dbReference>
<gene>
    <name evidence="1" type="ORF">G5V65_08135</name>
</gene>